<feature type="domain" description="Helix-turn-helix type 11" evidence="2">
    <location>
        <begin position="6"/>
        <end position="62"/>
    </location>
</feature>
<dbReference type="InterPro" id="IPR036390">
    <property type="entry name" value="WH_DNA-bd_sf"/>
</dbReference>
<evidence type="ECO:0000259" key="2">
    <source>
        <dbReference type="Pfam" id="PF08279"/>
    </source>
</evidence>
<dbReference type="InterPro" id="IPR013196">
    <property type="entry name" value="HTH_11"/>
</dbReference>
<evidence type="ECO:0000313" key="3">
    <source>
        <dbReference type="EMBL" id="MBA8928959.1"/>
    </source>
</evidence>
<proteinExistence type="predicted"/>
<accession>A0ABR6BQV9</accession>
<dbReference type="InterPro" id="IPR036388">
    <property type="entry name" value="WH-like_DNA-bd_sf"/>
</dbReference>
<feature type="region of interest" description="Disordered" evidence="1">
    <location>
        <begin position="101"/>
        <end position="134"/>
    </location>
</feature>
<dbReference type="Proteomes" id="UP000517916">
    <property type="component" value="Unassembled WGS sequence"/>
</dbReference>
<evidence type="ECO:0000256" key="1">
    <source>
        <dbReference type="SAM" id="MobiDB-lite"/>
    </source>
</evidence>
<dbReference type="InterPro" id="IPR051534">
    <property type="entry name" value="CBASS_pafABC_assoc_protein"/>
</dbReference>
<dbReference type="PANTHER" id="PTHR34580:SF1">
    <property type="entry name" value="PROTEIN PAFC"/>
    <property type="match status" value="1"/>
</dbReference>
<dbReference type="SUPFAM" id="SSF46785">
    <property type="entry name" value="Winged helix' DNA-binding domain"/>
    <property type="match status" value="1"/>
</dbReference>
<evidence type="ECO:0000313" key="4">
    <source>
        <dbReference type="Proteomes" id="UP000517916"/>
    </source>
</evidence>
<sequence>MDRTDRLHALVEQLRESTPVPCSARSLAKRYGVSVRTVLRDISMLQQAGVPISASIGRQGGYVLEQARALPPITVTQGEAIAVVVALRALRDERLDGAGPCRAGQGARGDAAHRRGTGVGRGAQSQLVRCPAAR</sequence>
<reference evidence="3 4" key="1">
    <citation type="submission" date="2020-08" db="EMBL/GenBank/DDBJ databases">
        <title>Genomic Encyclopedia of Archaeal and Bacterial Type Strains, Phase II (KMG-II): from individual species to whole genera.</title>
        <authorList>
            <person name="Goeker M."/>
        </authorList>
    </citation>
    <scope>NUCLEOTIDE SEQUENCE [LARGE SCALE GENOMIC DNA]</scope>
    <source>
        <strain evidence="3 4">DSM 43850</strain>
    </source>
</reference>
<dbReference type="Pfam" id="PF08279">
    <property type="entry name" value="HTH_11"/>
    <property type="match status" value="1"/>
</dbReference>
<comment type="caution">
    <text evidence="3">The sequence shown here is derived from an EMBL/GenBank/DDBJ whole genome shotgun (WGS) entry which is preliminary data.</text>
</comment>
<organism evidence="3 4">
    <name type="scientific">Kutzneria viridogrisea</name>
    <dbReference type="NCBI Taxonomy" id="47990"/>
    <lineage>
        <taxon>Bacteria</taxon>
        <taxon>Bacillati</taxon>
        <taxon>Actinomycetota</taxon>
        <taxon>Actinomycetes</taxon>
        <taxon>Pseudonocardiales</taxon>
        <taxon>Pseudonocardiaceae</taxon>
        <taxon>Kutzneria</taxon>
    </lineage>
</organism>
<dbReference type="EMBL" id="JACJID010000005">
    <property type="protein sequence ID" value="MBA8928959.1"/>
    <property type="molecule type" value="Genomic_DNA"/>
</dbReference>
<keyword evidence="3" id="KW-0238">DNA-binding</keyword>
<dbReference type="Gene3D" id="1.10.10.10">
    <property type="entry name" value="Winged helix-like DNA-binding domain superfamily/Winged helix DNA-binding domain"/>
    <property type="match status" value="1"/>
</dbReference>
<keyword evidence="4" id="KW-1185">Reference proteome</keyword>
<dbReference type="GO" id="GO:0003677">
    <property type="term" value="F:DNA binding"/>
    <property type="evidence" value="ECO:0007669"/>
    <property type="project" value="UniProtKB-KW"/>
</dbReference>
<gene>
    <name evidence="3" type="ORF">BC739_006177</name>
</gene>
<dbReference type="PANTHER" id="PTHR34580">
    <property type="match status" value="1"/>
</dbReference>
<protein>
    <submittedName>
        <fullName evidence="3">DNA-binding transcriptional regulator YafY</fullName>
    </submittedName>
</protein>
<name>A0ABR6BQV9_9PSEU</name>
<dbReference type="RefSeq" id="WP_182839184.1">
    <property type="nucleotide sequence ID" value="NZ_JACJID010000005.1"/>
</dbReference>